<dbReference type="AlphaFoldDB" id="A0A6V7YCM0"/>
<evidence type="ECO:0000313" key="2">
    <source>
        <dbReference type="EMBL" id="CAD2209264.1"/>
    </source>
</evidence>
<feature type="compositionally biased region" description="Basic and acidic residues" evidence="1">
    <location>
        <begin position="280"/>
        <end position="291"/>
    </location>
</feature>
<feature type="compositionally biased region" description="Basic and acidic residues" evidence="1">
    <location>
        <begin position="247"/>
        <end position="256"/>
    </location>
</feature>
<reference evidence="2 3" key="1">
    <citation type="submission" date="2020-08" db="EMBL/GenBank/DDBJ databases">
        <authorList>
            <person name="Koutsovoulos G."/>
            <person name="Danchin GJ E."/>
        </authorList>
    </citation>
    <scope>NUCLEOTIDE SEQUENCE [LARGE SCALE GENOMIC DNA]</scope>
</reference>
<accession>A0A6V7YCM0</accession>
<organism evidence="2 3">
    <name type="scientific">Meloidogyne enterolobii</name>
    <name type="common">Root-knot nematode worm</name>
    <name type="synonym">Meloidogyne mayaguensis</name>
    <dbReference type="NCBI Taxonomy" id="390850"/>
    <lineage>
        <taxon>Eukaryota</taxon>
        <taxon>Metazoa</taxon>
        <taxon>Ecdysozoa</taxon>
        <taxon>Nematoda</taxon>
        <taxon>Chromadorea</taxon>
        <taxon>Rhabditida</taxon>
        <taxon>Tylenchina</taxon>
        <taxon>Tylenchomorpha</taxon>
        <taxon>Tylenchoidea</taxon>
        <taxon>Meloidogynidae</taxon>
        <taxon>Meloidogyninae</taxon>
        <taxon>Meloidogyne</taxon>
    </lineage>
</organism>
<feature type="compositionally biased region" description="Polar residues" evidence="1">
    <location>
        <begin position="153"/>
        <end position="179"/>
    </location>
</feature>
<gene>
    <name evidence="2" type="ORF">MENT_LOCUS63399</name>
</gene>
<proteinExistence type="predicted"/>
<feature type="region of interest" description="Disordered" evidence="1">
    <location>
        <begin position="12"/>
        <end position="90"/>
    </location>
</feature>
<protein>
    <submittedName>
        <fullName evidence="2">Uncharacterized protein</fullName>
    </submittedName>
</protein>
<evidence type="ECO:0000256" key="1">
    <source>
        <dbReference type="SAM" id="MobiDB-lite"/>
    </source>
</evidence>
<feature type="compositionally biased region" description="Polar residues" evidence="1">
    <location>
        <begin position="189"/>
        <end position="205"/>
    </location>
</feature>
<feature type="region of interest" description="Disordered" evidence="1">
    <location>
        <begin position="247"/>
        <end position="291"/>
    </location>
</feature>
<comment type="caution">
    <text evidence="2">The sequence shown here is derived from an EMBL/GenBank/DDBJ whole genome shotgun (WGS) entry which is preliminary data.</text>
</comment>
<feature type="compositionally biased region" description="Polar residues" evidence="1">
    <location>
        <begin position="214"/>
        <end position="226"/>
    </location>
</feature>
<feature type="compositionally biased region" description="Low complexity" evidence="1">
    <location>
        <begin position="28"/>
        <end position="50"/>
    </location>
</feature>
<sequence>MGPLWRRILFATRISTKRPGAPPPLPPRSRSGSSERSAPGGGYQQQTGPPQFAPLPAGISKKIEEMAAAAAKKQKQPQQQQQQKLTPEETEFLADLAKQFGITELKLEDLKNPQSALMKLIRGERRQIQEELANRVLSDISEESGGGDSNSSATQNSERSSGTTTPRPQKQVPRRTTTPIDAMDADGEGSTTTTAEHEGPSSSTIVPKKEALSPNASQDSTVQNPSPFRHLPDTEFDLLMDAVDRVKRDQDKRKSEQSPSLLKQEENDLESYRPYSAYAEYEREVKSLQNT</sequence>
<feature type="compositionally biased region" description="Low complexity" evidence="1">
    <location>
        <begin position="67"/>
        <end position="84"/>
    </location>
</feature>
<feature type="region of interest" description="Disordered" evidence="1">
    <location>
        <begin position="133"/>
        <end position="233"/>
    </location>
</feature>
<dbReference type="Proteomes" id="UP000580250">
    <property type="component" value="Unassembled WGS sequence"/>
</dbReference>
<evidence type="ECO:0000313" key="3">
    <source>
        <dbReference type="Proteomes" id="UP000580250"/>
    </source>
</evidence>
<name>A0A6V7YCM0_MELEN</name>
<dbReference type="EMBL" id="CAJEWN010004084">
    <property type="protein sequence ID" value="CAD2209264.1"/>
    <property type="molecule type" value="Genomic_DNA"/>
</dbReference>